<accession>A0A1J1HYN9</accession>
<evidence type="ECO:0000313" key="2">
    <source>
        <dbReference type="Proteomes" id="UP000183832"/>
    </source>
</evidence>
<dbReference type="Proteomes" id="UP000183832">
    <property type="component" value="Unassembled WGS sequence"/>
</dbReference>
<gene>
    <name evidence="1" type="ORF">CLUMA_CG006011</name>
</gene>
<keyword evidence="2" id="KW-1185">Reference proteome</keyword>
<dbReference type="EMBL" id="CVRI01000028">
    <property type="protein sequence ID" value="CRK92444.1"/>
    <property type="molecule type" value="Genomic_DNA"/>
</dbReference>
<name>A0A1J1HYN9_9DIPT</name>
<evidence type="ECO:0000313" key="1">
    <source>
        <dbReference type="EMBL" id="CRK92444.1"/>
    </source>
</evidence>
<protein>
    <submittedName>
        <fullName evidence="1">CLUMA_CG006011, isoform A</fullName>
    </submittedName>
</protein>
<proteinExistence type="predicted"/>
<organism evidence="1 2">
    <name type="scientific">Clunio marinus</name>
    <dbReference type="NCBI Taxonomy" id="568069"/>
    <lineage>
        <taxon>Eukaryota</taxon>
        <taxon>Metazoa</taxon>
        <taxon>Ecdysozoa</taxon>
        <taxon>Arthropoda</taxon>
        <taxon>Hexapoda</taxon>
        <taxon>Insecta</taxon>
        <taxon>Pterygota</taxon>
        <taxon>Neoptera</taxon>
        <taxon>Endopterygota</taxon>
        <taxon>Diptera</taxon>
        <taxon>Nematocera</taxon>
        <taxon>Chironomoidea</taxon>
        <taxon>Chironomidae</taxon>
        <taxon>Clunio</taxon>
    </lineage>
</organism>
<reference evidence="1 2" key="1">
    <citation type="submission" date="2015-04" db="EMBL/GenBank/DDBJ databases">
        <authorList>
            <person name="Syromyatnikov M.Y."/>
            <person name="Popov V.N."/>
        </authorList>
    </citation>
    <scope>NUCLEOTIDE SEQUENCE [LARGE SCALE GENOMIC DNA]</scope>
</reference>
<sequence>MPALLALKIYLEMFMEVRLYSRAFFYSTWNLKDIALMMFFFLQTQETNDDMFLKKQFQFSLHVIALDSHLMSANELWRSKS</sequence>
<dbReference type="AlphaFoldDB" id="A0A1J1HYN9"/>